<dbReference type="OrthoDB" id="6415790at2759"/>
<feature type="compositionally biased region" description="Polar residues" evidence="2">
    <location>
        <begin position="739"/>
        <end position="748"/>
    </location>
</feature>
<comment type="caution">
    <text evidence="4">The sequence shown here is derived from an EMBL/GenBank/DDBJ whole genome shotgun (WGS) entry which is preliminary data.</text>
</comment>
<dbReference type="PROSITE" id="PS50829">
    <property type="entry name" value="GYF"/>
    <property type="match status" value="1"/>
</dbReference>
<evidence type="ECO:0000256" key="2">
    <source>
        <dbReference type="SAM" id="MobiDB-lite"/>
    </source>
</evidence>
<feature type="region of interest" description="Disordered" evidence="2">
    <location>
        <begin position="1"/>
        <end position="63"/>
    </location>
</feature>
<dbReference type="EMBL" id="JAEVFJ010000012">
    <property type="protein sequence ID" value="KAH8101371.1"/>
    <property type="molecule type" value="Genomic_DNA"/>
</dbReference>
<feature type="compositionally biased region" description="Pro residues" evidence="2">
    <location>
        <begin position="786"/>
        <end position="798"/>
    </location>
</feature>
<evidence type="ECO:0000313" key="5">
    <source>
        <dbReference type="Proteomes" id="UP000813824"/>
    </source>
</evidence>
<dbReference type="PANTHER" id="PTHR14445">
    <property type="entry name" value="GRB10 INTERACTING GYF PROTEIN"/>
    <property type="match status" value="1"/>
</dbReference>
<dbReference type="InterPro" id="IPR035445">
    <property type="entry name" value="GYF-like_dom_sf"/>
</dbReference>
<feature type="compositionally biased region" description="Low complexity" evidence="2">
    <location>
        <begin position="30"/>
        <end position="45"/>
    </location>
</feature>
<feature type="compositionally biased region" description="Low complexity" evidence="2">
    <location>
        <begin position="764"/>
        <end position="785"/>
    </location>
</feature>
<feature type="compositionally biased region" description="Polar residues" evidence="2">
    <location>
        <begin position="179"/>
        <end position="190"/>
    </location>
</feature>
<feature type="compositionally biased region" description="Low complexity" evidence="2">
    <location>
        <begin position="421"/>
        <end position="443"/>
    </location>
</feature>
<dbReference type="InterPro" id="IPR003169">
    <property type="entry name" value="GYF"/>
</dbReference>
<feature type="compositionally biased region" description="Polar residues" evidence="2">
    <location>
        <begin position="285"/>
        <end position="302"/>
    </location>
</feature>
<evidence type="ECO:0000313" key="4">
    <source>
        <dbReference type="EMBL" id="KAH8101371.1"/>
    </source>
</evidence>
<evidence type="ECO:0000259" key="3">
    <source>
        <dbReference type="PROSITE" id="PS50829"/>
    </source>
</evidence>
<organism evidence="4 5">
    <name type="scientific">Cristinia sonorae</name>
    <dbReference type="NCBI Taxonomy" id="1940300"/>
    <lineage>
        <taxon>Eukaryota</taxon>
        <taxon>Fungi</taxon>
        <taxon>Dikarya</taxon>
        <taxon>Basidiomycota</taxon>
        <taxon>Agaricomycotina</taxon>
        <taxon>Agaricomycetes</taxon>
        <taxon>Agaricomycetidae</taxon>
        <taxon>Agaricales</taxon>
        <taxon>Pleurotineae</taxon>
        <taxon>Stephanosporaceae</taxon>
        <taxon>Cristinia</taxon>
    </lineage>
</organism>
<dbReference type="Proteomes" id="UP000813824">
    <property type="component" value="Unassembled WGS sequence"/>
</dbReference>
<name>A0A8K0XR33_9AGAR</name>
<dbReference type="SUPFAM" id="SSF55277">
    <property type="entry name" value="GYF domain"/>
    <property type="match status" value="1"/>
</dbReference>
<feature type="compositionally biased region" description="Basic and acidic residues" evidence="2">
    <location>
        <begin position="235"/>
        <end position="247"/>
    </location>
</feature>
<feature type="compositionally biased region" description="Low complexity" evidence="2">
    <location>
        <begin position="938"/>
        <end position="958"/>
    </location>
</feature>
<feature type="region of interest" description="Disordered" evidence="2">
    <location>
        <begin position="887"/>
        <end position="958"/>
    </location>
</feature>
<feature type="domain" description="GYF" evidence="3">
    <location>
        <begin position="314"/>
        <end position="369"/>
    </location>
</feature>
<dbReference type="AlphaFoldDB" id="A0A8K0XR33"/>
<reference evidence="4" key="1">
    <citation type="journal article" date="2021" name="New Phytol.">
        <title>Evolutionary innovations through gain and loss of genes in the ectomycorrhizal Boletales.</title>
        <authorList>
            <person name="Wu G."/>
            <person name="Miyauchi S."/>
            <person name="Morin E."/>
            <person name="Kuo A."/>
            <person name="Drula E."/>
            <person name="Varga T."/>
            <person name="Kohler A."/>
            <person name="Feng B."/>
            <person name="Cao Y."/>
            <person name="Lipzen A."/>
            <person name="Daum C."/>
            <person name="Hundley H."/>
            <person name="Pangilinan J."/>
            <person name="Johnson J."/>
            <person name="Barry K."/>
            <person name="LaButti K."/>
            <person name="Ng V."/>
            <person name="Ahrendt S."/>
            <person name="Min B."/>
            <person name="Choi I.G."/>
            <person name="Park H."/>
            <person name="Plett J.M."/>
            <person name="Magnuson J."/>
            <person name="Spatafora J.W."/>
            <person name="Nagy L.G."/>
            <person name="Henrissat B."/>
            <person name="Grigoriev I.V."/>
            <person name="Yang Z.L."/>
            <person name="Xu J."/>
            <person name="Martin F.M."/>
        </authorList>
    </citation>
    <scope>NUCLEOTIDE SEQUENCE</scope>
    <source>
        <strain evidence="4">KKN 215</strain>
    </source>
</reference>
<feature type="region of interest" description="Disordered" evidence="2">
    <location>
        <begin position="415"/>
        <end position="452"/>
    </location>
</feature>
<feature type="compositionally biased region" description="Polar residues" evidence="2">
    <location>
        <begin position="888"/>
        <end position="902"/>
    </location>
</feature>
<dbReference type="CDD" id="cd00072">
    <property type="entry name" value="GYF"/>
    <property type="match status" value="1"/>
</dbReference>
<gene>
    <name evidence="4" type="ORF">BXZ70DRAFT_88074</name>
</gene>
<dbReference type="InterPro" id="IPR051640">
    <property type="entry name" value="GRB10-interact_GYF"/>
</dbReference>
<protein>
    <recommendedName>
        <fullName evidence="3">GYF domain-containing protein</fullName>
    </recommendedName>
</protein>
<keyword evidence="5" id="KW-1185">Reference proteome</keyword>
<feature type="compositionally biased region" description="Polar residues" evidence="2">
    <location>
        <begin position="648"/>
        <end position="682"/>
    </location>
</feature>
<keyword evidence="1" id="KW-0175">Coiled coil</keyword>
<feature type="compositionally biased region" description="Basic and acidic residues" evidence="2">
    <location>
        <begin position="915"/>
        <end position="936"/>
    </location>
</feature>
<dbReference type="Pfam" id="PF02213">
    <property type="entry name" value="GYF"/>
    <property type="match status" value="1"/>
</dbReference>
<feature type="compositionally biased region" description="Basic and acidic residues" evidence="2">
    <location>
        <begin position="155"/>
        <end position="170"/>
    </location>
</feature>
<dbReference type="Gene3D" id="3.30.1490.40">
    <property type="match status" value="1"/>
</dbReference>
<dbReference type="GO" id="GO:0005829">
    <property type="term" value="C:cytosol"/>
    <property type="evidence" value="ECO:0007669"/>
    <property type="project" value="TreeGrafter"/>
</dbReference>
<feature type="region of interest" description="Disordered" evidence="2">
    <location>
        <begin position="711"/>
        <end position="805"/>
    </location>
</feature>
<dbReference type="SMART" id="SM00444">
    <property type="entry name" value="GYF"/>
    <property type="match status" value="1"/>
</dbReference>
<feature type="region of interest" description="Disordered" evidence="2">
    <location>
        <begin position="116"/>
        <end position="309"/>
    </location>
</feature>
<sequence>MTTTTMHFGPEWMRAKQPPARTAPSPPLATPQTTSSAATPSSYSSLVAPAAQPAPDKHDLSRPFRFSKDDLLRIYKEGGGRGGLGLEVERWEGIVREVGSDPVGLKEMSEGEKKIFAGPLNSEVRRRQSTDYLSPLTTDRPKLGHLNSGGPASPLRERMGNFVGRRRDSTDQPPLTLPRKQSLSSMQGPLQSPRDAPLPSPRTRLGASGFDGGVLDGTWTSKRKAAEAAAAARAGVKDNEKLGLDEKINEEEETSLGNGHNPPDKVSAPGEETVTANGSGGDAPASNSPSSQPTVTSDSNAIPSGPPPGLDLAAVDWSYLDPQGQVQGPFRADTMQKWYDGGYFTADLLMRRTHLETEWKPVRVLQQLAVDTPIFLTPLAPPRPPPEPPVSFATLNGTRYEPEINNRSISIGLNARLHDGSNPSDSPISSYSNPPFNNNSPDPATFAARGVNGSLDMSSNSYSSLNTLDSQRQSPHIMNPAAVGRNGLAEGYGLNGYGGAFGTGLDPHVGGGLNGYQQQQPNVMGGYNMSQSEASAALAGLRLDPQDLQPRYGGFANGGSPFPAYSPSPFIGQQDMRSLQQSTSPFPVRRASGSTHILPLQQQGMQQSFIPQSNIPSQASRVAQDPLGFRRPGPFDVNYPTAQNLVQQRTVTPSQASSYGSQPIHNGNLSADQSPWYSSSQGFVPEGWSQEPSNLTVANLDQHDQLQEQEVEKVVAEPEPEPAEPEPVAPGPQEAQESAAPSSPTVPTASGGDSARVKSRRKATAPTTAIAAAKPAATPAIAPALPTKPPTPSPPAAEPKPVWNVDEDKVATGVMSLREIQEAEAKKAEARKAAERERAAARAAAAAAAAATASSVAEPLQTFTASWGLPTSQAGSRNAGALVAKDSPSISTPAAPTTQAPVWTNAVKPTVAKKTMKEIQEEEEKRKKQALKEKESMAAAARRAYAETTTKPTTPVMTGGAWTTVGSSGKGNVAVATPPAPVAVARPAIPSSVSAKAIPTATMASTIVAAPAATRTLSNGAVPQRTLAGVAAAKVPAKLEESPAPSADFLKWLGDALKGLNSSVNLEEIASMLLQFPVDPDPSTVEIISDLIYANSTTLDGRRFAAEFVSRRKASTKAAPAAGKLSIADVVKTQPKPAQNEWSGFKVVNKKKKGGRV</sequence>
<feature type="coiled-coil region" evidence="1">
    <location>
        <begin position="817"/>
        <end position="851"/>
    </location>
</feature>
<evidence type="ECO:0000256" key="1">
    <source>
        <dbReference type="SAM" id="Coils"/>
    </source>
</evidence>
<dbReference type="PANTHER" id="PTHR14445:SF36">
    <property type="entry name" value="FI03272P-RELATED"/>
    <property type="match status" value="1"/>
</dbReference>
<accession>A0A8K0XR33</accession>
<feature type="region of interest" description="Disordered" evidence="2">
    <location>
        <begin position="648"/>
        <end position="691"/>
    </location>
</feature>
<proteinExistence type="predicted"/>